<proteinExistence type="predicted"/>
<evidence type="ECO:0000313" key="1">
    <source>
        <dbReference type="EMBL" id="CDM82492.1"/>
    </source>
</evidence>
<dbReference type="HOGENOM" id="CLU_1301639_0_0_1"/>
<sequence>MVANQPLDQNAMATNELPDQITMAAEELPVQIALAAEELPVPNPPPSSCSTNSCLRGLAQEDDYVILIPHSHIFALMLQALKLPPATYHHKTYLGNESRVTVTFNSSLKLIDGLLVPTSISGVISKNCDEAEDSAAMAAIRFMEDVCGKEIRDYHYIHVKRPENKVTHLVRLLVAANKTIKKAHRGWYYAVRYMSSYSNQIQNTTAARRLRG</sequence>
<name>A0A077RRJ8_WHEAT</name>
<dbReference type="ExpressionAtlas" id="A0A077RRJ8">
    <property type="expression patterns" value="baseline"/>
</dbReference>
<reference evidence="1" key="1">
    <citation type="journal article" date="2014" name="Science">
        <title>Structural and functional partitioning of bread wheat chromosome 3B.</title>
        <authorList>
            <person name="Choulet F."/>
            <person name="Alberti A."/>
            <person name="Theil S."/>
            <person name="Glover N."/>
            <person name="Barbe V."/>
            <person name="Daron J."/>
            <person name="Pingault L."/>
            <person name="Sourdille P."/>
            <person name="Couloux A."/>
            <person name="Paux E."/>
            <person name="Leroy P."/>
            <person name="Mangenot S."/>
            <person name="Guilhot N."/>
            <person name="Le Gouis J."/>
            <person name="Balfourier F."/>
            <person name="Alaux M."/>
            <person name="Jamilloux V."/>
            <person name="Poulain J."/>
            <person name="Durand C."/>
            <person name="Bellec A."/>
            <person name="Gaspin C."/>
            <person name="Safar J."/>
            <person name="Dolezel J."/>
            <person name="Rogers J."/>
            <person name="Vandepoele K."/>
            <person name="Aury J.M."/>
            <person name="Mayer K."/>
            <person name="Berges H."/>
            <person name="Quesneville H."/>
            <person name="Wincker P."/>
            <person name="Feuillet C."/>
        </authorList>
    </citation>
    <scope>NUCLEOTIDE SEQUENCE</scope>
</reference>
<dbReference type="AlphaFoldDB" id="A0A077RRJ8"/>
<organism evidence="1">
    <name type="scientific">Triticum aestivum</name>
    <name type="common">Wheat</name>
    <dbReference type="NCBI Taxonomy" id="4565"/>
    <lineage>
        <taxon>Eukaryota</taxon>
        <taxon>Viridiplantae</taxon>
        <taxon>Streptophyta</taxon>
        <taxon>Embryophyta</taxon>
        <taxon>Tracheophyta</taxon>
        <taxon>Spermatophyta</taxon>
        <taxon>Magnoliopsida</taxon>
        <taxon>Liliopsida</taxon>
        <taxon>Poales</taxon>
        <taxon>Poaceae</taxon>
        <taxon>BOP clade</taxon>
        <taxon>Pooideae</taxon>
        <taxon>Triticodae</taxon>
        <taxon>Triticeae</taxon>
        <taxon>Triticinae</taxon>
        <taxon>Triticum</taxon>
    </lineage>
</organism>
<gene>
    <name evidence="1" type="ORF">TRAES_3BF081300110CFD_c1</name>
</gene>
<protein>
    <submittedName>
        <fullName evidence="1">Uncharacterized protein</fullName>
    </submittedName>
</protein>
<dbReference type="EMBL" id="HG670306">
    <property type="protein sequence ID" value="CDM82492.1"/>
    <property type="molecule type" value="Genomic_DNA"/>
</dbReference>
<accession>A0A077RRJ8</accession>